<evidence type="ECO:0000313" key="2">
    <source>
        <dbReference type="Proteomes" id="UP000182680"/>
    </source>
</evidence>
<evidence type="ECO:0000313" key="1">
    <source>
        <dbReference type="EMBL" id="SFW30231.1"/>
    </source>
</evidence>
<sequence>MRKICAYCWASGLIEFGSRCPSGALPLITGPETAVKNAVNVLSTHTYDGKSFLIPKGRGWINGNMDSALEDVRRFADGLKARVMRQED</sequence>
<gene>
    <name evidence="1" type="ORF">SAMN02910291_00751</name>
</gene>
<dbReference type="Proteomes" id="UP000182680">
    <property type="component" value="Unassembled WGS sequence"/>
</dbReference>
<protein>
    <submittedName>
        <fullName evidence="1">Uncharacterized protein</fullName>
    </submittedName>
</protein>
<organism evidence="1 2">
    <name type="scientific">Desulfovibrio desulfuricans</name>
    <dbReference type="NCBI Taxonomy" id="876"/>
    <lineage>
        <taxon>Bacteria</taxon>
        <taxon>Pseudomonadati</taxon>
        <taxon>Thermodesulfobacteriota</taxon>
        <taxon>Desulfovibrionia</taxon>
        <taxon>Desulfovibrionales</taxon>
        <taxon>Desulfovibrionaceae</taxon>
        <taxon>Desulfovibrio</taxon>
    </lineage>
</organism>
<dbReference type="RefSeq" id="WP_072311419.1">
    <property type="nucleotide sequence ID" value="NZ_FPIW01000008.1"/>
</dbReference>
<accession>A0AA94L1K1</accession>
<proteinExistence type="predicted"/>
<name>A0AA94L1K1_DESDE</name>
<comment type="caution">
    <text evidence="1">The sequence shown here is derived from an EMBL/GenBank/DDBJ whole genome shotgun (WGS) entry which is preliminary data.</text>
</comment>
<dbReference type="AlphaFoldDB" id="A0AA94L1K1"/>
<reference evidence="2" key="1">
    <citation type="submission" date="2016-11" db="EMBL/GenBank/DDBJ databases">
        <authorList>
            <person name="Jaros S."/>
            <person name="Januszkiewicz K."/>
            <person name="Wedrychowicz H."/>
        </authorList>
    </citation>
    <scope>NUCLEOTIDE SEQUENCE [LARGE SCALE GENOMIC DNA]</scope>
    <source>
        <strain evidence="2">DSM 7057</strain>
    </source>
</reference>
<dbReference type="EMBL" id="FPIW01000008">
    <property type="protein sequence ID" value="SFW30231.1"/>
    <property type="molecule type" value="Genomic_DNA"/>
</dbReference>